<evidence type="ECO:0000313" key="6">
    <source>
        <dbReference type="Proteomes" id="UP000214646"/>
    </source>
</evidence>
<organism evidence="5 6">
    <name type="scientific">Fimbriiglobus ruber</name>
    <dbReference type="NCBI Taxonomy" id="1908690"/>
    <lineage>
        <taxon>Bacteria</taxon>
        <taxon>Pseudomonadati</taxon>
        <taxon>Planctomycetota</taxon>
        <taxon>Planctomycetia</taxon>
        <taxon>Gemmatales</taxon>
        <taxon>Gemmataceae</taxon>
        <taxon>Fimbriiglobus</taxon>
    </lineage>
</organism>
<dbReference type="Proteomes" id="UP000214646">
    <property type="component" value="Unassembled WGS sequence"/>
</dbReference>
<dbReference type="Pfam" id="PF00149">
    <property type="entry name" value="Metallophos"/>
    <property type="match status" value="1"/>
</dbReference>
<dbReference type="OrthoDB" id="9780884at2"/>
<dbReference type="SUPFAM" id="SSF56300">
    <property type="entry name" value="Metallo-dependent phosphatases"/>
    <property type="match status" value="1"/>
</dbReference>
<keyword evidence="6" id="KW-1185">Reference proteome</keyword>
<reference evidence="6" key="1">
    <citation type="submission" date="2017-06" db="EMBL/GenBank/DDBJ databases">
        <title>Genome analysis of Fimbriiglobus ruber SP5, the first member of the order Planctomycetales with confirmed chitinolytic capability.</title>
        <authorList>
            <person name="Ravin N.V."/>
            <person name="Rakitin A.L."/>
            <person name="Ivanova A.A."/>
            <person name="Beletsky A.V."/>
            <person name="Kulichevskaya I.S."/>
            <person name="Mardanov A.V."/>
            <person name="Dedysh S.N."/>
        </authorList>
    </citation>
    <scope>NUCLEOTIDE SEQUENCE [LARGE SCALE GENOMIC DNA]</scope>
    <source>
        <strain evidence="6">SP5</strain>
    </source>
</reference>
<dbReference type="GO" id="GO:0046872">
    <property type="term" value="F:metal ion binding"/>
    <property type="evidence" value="ECO:0007669"/>
    <property type="project" value="UniProtKB-KW"/>
</dbReference>
<sequence length="293" mass="31192">MDAKQPQKPVGLTRRTFLHRVARTTAVVAGAGGLVTAYGFWEASDIRLRKIDVSVAHLPGAFAGKTVAVLADIHHGPFVGMSFVREVVRLTNALAPDLIALVGDYAHKGTHTTEQLPPCLEALSRLTAPLGVFAVPGNHDMQNRGQVYRDVIGTTPLTDLTNRAVRVTAGGDHLWLAGVDDLWWGKPDLKAALREVPESVATVLLAHNPDFAEENPSDRVGLVLSGHTHGGQVYLPGLGAPWLPSRYGAKYRCGLVQGPASPVYVSRGLGEAGIPLRLSCPPEIVLLTLTPAA</sequence>
<dbReference type="InterPro" id="IPR006311">
    <property type="entry name" value="TAT_signal"/>
</dbReference>
<keyword evidence="3" id="KW-0472">Membrane</keyword>
<dbReference type="EMBL" id="NIDE01000020">
    <property type="protein sequence ID" value="OWK34625.1"/>
    <property type="molecule type" value="Genomic_DNA"/>
</dbReference>
<keyword evidence="1" id="KW-0479">Metal-binding</keyword>
<dbReference type="GO" id="GO:0008758">
    <property type="term" value="F:UDP-2,3-diacylglucosamine hydrolase activity"/>
    <property type="evidence" value="ECO:0007669"/>
    <property type="project" value="TreeGrafter"/>
</dbReference>
<keyword evidence="2" id="KW-0378">Hydrolase</keyword>
<accession>A0A225DDZ7</accession>
<gene>
    <name evidence="5" type="ORF">FRUB_10596</name>
</gene>
<dbReference type="PANTHER" id="PTHR31302:SF31">
    <property type="entry name" value="PHOSPHODIESTERASE YAEI"/>
    <property type="match status" value="1"/>
</dbReference>
<dbReference type="GO" id="GO:0016020">
    <property type="term" value="C:membrane"/>
    <property type="evidence" value="ECO:0007669"/>
    <property type="project" value="GOC"/>
</dbReference>
<keyword evidence="3" id="KW-0812">Transmembrane</keyword>
<evidence type="ECO:0000313" key="5">
    <source>
        <dbReference type="EMBL" id="OWK34625.1"/>
    </source>
</evidence>
<evidence type="ECO:0000259" key="4">
    <source>
        <dbReference type="Pfam" id="PF00149"/>
    </source>
</evidence>
<proteinExistence type="predicted"/>
<protein>
    <submittedName>
        <fullName evidence="5">Phosphoesterase</fullName>
    </submittedName>
</protein>
<dbReference type="RefSeq" id="WP_088260874.1">
    <property type="nucleotide sequence ID" value="NZ_NIDE01000020.1"/>
</dbReference>
<dbReference type="GO" id="GO:0009245">
    <property type="term" value="P:lipid A biosynthetic process"/>
    <property type="evidence" value="ECO:0007669"/>
    <property type="project" value="TreeGrafter"/>
</dbReference>
<keyword evidence="3" id="KW-1133">Transmembrane helix</keyword>
<name>A0A225DDZ7_9BACT</name>
<feature type="domain" description="Calcineurin-like phosphoesterase" evidence="4">
    <location>
        <begin position="66"/>
        <end position="230"/>
    </location>
</feature>
<dbReference type="CDD" id="cd07385">
    <property type="entry name" value="MPP_YkuE_C"/>
    <property type="match status" value="1"/>
</dbReference>
<dbReference type="InterPro" id="IPR004843">
    <property type="entry name" value="Calcineurin-like_PHP"/>
</dbReference>
<feature type="transmembrane region" description="Helical" evidence="3">
    <location>
        <begin position="21"/>
        <end position="41"/>
    </location>
</feature>
<evidence type="ECO:0000256" key="1">
    <source>
        <dbReference type="ARBA" id="ARBA00022723"/>
    </source>
</evidence>
<dbReference type="PROSITE" id="PS51318">
    <property type="entry name" value="TAT"/>
    <property type="match status" value="1"/>
</dbReference>
<dbReference type="InterPro" id="IPR029052">
    <property type="entry name" value="Metallo-depent_PP-like"/>
</dbReference>
<dbReference type="Gene3D" id="3.60.21.10">
    <property type="match status" value="1"/>
</dbReference>
<dbReference type="PANTHER" id="PTHR31302">
    <property type="entry name" value="TRANSMEMBRANE PROTEIN WITH METALLOPHOSPHOESTERASE DOMAIN-RELATED"/>
    <property type="match status" value="1"/>
</dbReference>
<dbReference type="InterPro" id="IPR051158">
    <property type="entry name" value="Metallophosphoesterase_sf"/>
</dbReference>
<dbReference type="AlphaFoldDB" id="A0A225DDZ7"/>
<evidence type="ECO:0000256" key="2">
    <source>
        <dbReference type="ARBA" id="ARBA00022801"/>
    </source>
</evidence>
<evidence type="ECO:0000256" key="3">
    <source>
        <dbReference type="SAM" id="Phobius"/>
    </source>
</evidence>
<comment type="caution">
    <text evidence="5">The sequence shown here is derived from an EMBL/GenBank/DDBJ whole genome shotgun (WGS) entry which is preliminary data.</text>
</comment>